<dbReference type="CDD" id="cd00087">
    <property type="entry name" value="FReD"/>
    <property type="match status" value="1"/>
</dbReference>
<feature type="signal peptide" evidence="1">
    <location>
        <begin position="1"/>
        <end position="20"/>
    </location>
</feature>
<dbReference type="EMBL" id="JAWDGP010004073">
    <property type="protein sequence ID" value="KAK3768079.1"/>
    <property type="molecule type" value="Genomic_DNA"/>
</dbReference>
<sequence>MKVSVSFAIFCLCTQAGISGKEVVYSTGSQHVAKAESGTQTQKEVVSSGFAIQQLVLLQGLDTKLSLLESSLNSKFEALDIRLTSLKDRLEDKILSVQEDVESFKEAVEDKIENRVIDKLCQLDIKLSTGNTFMKDSKIAASDETEGCLASVKEELQKVQNKIFSEASVASGRVEDLLNSTSVTISALQEDLTKVLAYEQADHVKFTHLNGEAQKIMNISERLTEQVRNNFLQLNANTQQCSQFASSMILKSENMVTSIRSFLDGLLATSLNVLRAVFNPKSCRKGMVAISPDVKFPYPVIRPSEESGLEVPYLCDTISNGGGWIIIQRRATGDTDFYRNWNTYKRGFGKLDGDFWLGNENIHTLTSSATYELRIELKFKKRSYFAHYESFSISDEENKYKLSLGNYHGTAGNSLDHERGRPFSTYDRDNDAHHTNCAEVYVGAWWYGHCHNSNLNAQWQVTGEKAPRWKKLTEKEPVTFSEMKIRRVE</sequence>
<evidence type="ECO:0000256" key="1">
    <source>
        <dbReference type="SAM" id="SignalP"/>
    </source>
</evidence>
<dbReference type="InterPro" id="IPR050373">
    <property type="entry name" value="Fibrinogen_C-term_domain"/>
</dbReference>
<dbReference type="GO" id="GO:0005615">
    <property type="term" value="C:extracellular space"/>
    <property type="evidence" value="ECO:0007669"/>
    <property type="project" value="TreeGrafter"/>
</dbReference>
<accession>A0AAE0ZEU1</accession>
<dbReference type="PANTHER" id="PTHR19143:SF458">
    <property type="entry name" value="FIBRINOGEN C-TERMINAL DOMAIN-CONTAINING PROTEIN-RELATED"/>
    <property type="match status" value="1"/>
</dbReference>
<gene>
    <name evidence="3" type="ORF">RRG08_009205</name>
</gene>
<evidence type="ECO:0000259" key="2">
    <source>
        <dbReference type="PROSITE" id="PS51406"/>
    </source>
</evidence>
<name>A0AAE0ZEU1_9GAST</name>
<dbReference type="InterPro" id="IPR002181">
    <property type="entry name" value="Fibrinogen_a/b/g_C_dom"/>
</dbReference>
<keyword evidence="4" id="KW-1185">Reference proteome</keyword>
<dbReference type="PANTHER" id="PTHR19143">
    <property type="entry name" value="FIBRINOGEN/TENASCIN/ANGIOPOEITIN"/>
    <property type="match status" value="1"/>
</dbReference>
<feature type="chain" id="PRO_5041993569" description="Fibrinogen C-terminal domain-containing protein" evidence="1">
    <location>
        <begin position="21"/>
        <end position="489"/>
    </location>
</feature>
<dbReference type="AlphaFoldDB" id="A0AAE0ZEU1"/>
<dbReference type="SUPFAM" id="SSF56496">
    <property type="entry name" value="Fibrinogen C-terminal domain-like"/>
    <property type="match status" value="1"/>
</dbReference>
<comment type="caution">
    <text evidence="3">The sequence shown here is derived from an EMBL/GenBank/DDBJ whole genome shotgun (WGS) entry which is preliminary data.</text>
</comment>
<keyword evidence="1" id="KW-0732">Signal</keyword>
<reference evidence="3" key="1">
    <citation type="journal article" date="2023" name="G3 (Bethesda)">
        <title>A reference genome for the long-term kleptoplast-retaining sea slug Elysia crispata morphotype clarki.</title>
        <authorList>
            <person name="Eastman K.E."/>
            <person name="Pendleton A.L."/>
            <person name="Shaikh M.A."/>
            <person name="Suttiyut T."/>
            <person name="Ogas R."/>
            <person name="Tomko P."/>
            <person name="Gavelis G."/>
            <person name="Widhalm J.R."/>
            <person name="Wisecaver J.H."/>
        </authorList>
    </citation>
    <scope>NUCLEOTIDE SEQUENCE</scope>
    <source>
        <strain evidence="3">ECLA1</strain>
    </source>
</reference>
<proteinExistence type="predicted"/>
<organism evidence="3 4">
    <name type="scientific">Elysia crispata</name>
    <name type="common">lettuce slug</name>
    <dbReference type="NCBI Taxonomy" id="231223"/>
    <lineage>
        <taxon>Eukaryota</taxon>
        <taxon>Metazoa</taxon>
        <taxon>Spiralia</taxon>
        <taxon>Lophotrochozoa</taxon>
        <taxon>Mollusca</taxon>
        <taxon>Gastropoda</taxon>
        <taxon>Heterobranchia</taxon>
        <taxon>Euthyneura</taxon>
        <taxon>Panpulmonata</taxon>
        <taxon>Sacoglossa</taxon>
        <taxon>Placobranchoidea</taxon>
        <taxon>Plakobranchidae</taxon>
        <taxon>Elysia</taxon>
    </lineage>
</organism>
<dbReference type="SMART" id="SM00186">
    <property type="entry name" value="FBG"/>
    <property type="match status" value="1"/>
</dbReference>
<dbReference type="InterPro" id="IPR014716">
    <property type="entry name" value="Fibrinogen_a/b/g_C_1"/>
</dbReference>
<dbReference type="Gene3D" id="3.90.215.10">
    <property type="entry name" value="Gamma Fibrinogen, chain A, domain 1"/>
    <property type="match status" value="1"/>
</dbReference>
<dbReference type="Pfam" id="PF00147">
    <property type="entry name" value="Fibrinogen_C"/>
    <property type="match status" value="1"/>
</dbReference>
<dbReference type="Proteomes" id="UP001283361">
    <property type="component" value="Unassembled WGS sequence"/>
</dbReference>
<dbReference type="InterPro" id="IPR036056">
    <property type="entry name" value="Fibrinogen-like_C"/>
</dbReference>
<protein>
    <recommendedName>
        <fullName evidence="2">Fibrinogen C-terminal domain-containing protein</fullName>
    </recommendedName>
</protein>
<feature type="domain" description="Fibrinogen C-terminal" evidence="2">
    <location>
        <begin position="274"/>
        <end position="489"/>
    </location>
</feature>
<evidence type="ECO:0000313" key="4">
    <source>
        <dbReference type="Proteomes" id="UP001283361"/>
    </source>
</evidence>
<evidence type="ECO:0000313" key="3">
    <source>
        <dbReference type="EMBL" id="KAK3768079.1"/>
    </source>
</evidence>
<dbReference type="PROSITE" id="PS51406">
    <property type="entry name" value="FIBRINOGEN_C_2"/>
    <property type="match status" value="1"/>
</dbReference>